<evidence type="ECO:0000313" key="6">
    <source>
        <dbReference type="Proteomes" id="UP001085076"/>
    </source>
</evidence>
<dbReference type="PANTHER" id="PTHR13890">
    <property type="entry name" value="RNA SPLICING PROTEIN MRS2, MITOCHONDRIAL"/>
    <property type="match status" value="1"/>
</dbReference>
<comment type="caution">
    <text evidence="5">The sequence shown here is derived from an EMBL/GenBank/DDBJ whole genome shotgun (WGS) entry which is preliminary data.</text>
</comment>
<keyword evidence="2" id="KW-0813">Transport</keyword>
<dbReference type="InterPro" id="IPR039204">
    <property type="entry name" value="MRS2-like"/>
</dbReference>
<evidence type="ECO:0000256" key="4">
    <source>
        <dbReference type="SAM" id="MobiDB-lite"/>
    </source>
</evidence>
<dbReference type="GO" id="GO:0016020">
    <property type="term" value="C:membrane"/>
    <property type="evidence" value="ECO:0007669"/>
    <property type="project" value="UniProtKB-SubCell"/>
</dbReference>
<dbReference type="Proteomes" id="UP001085076">
    <property type="component" value="Miscellaneous, Linkage group lg08"/>
</dbReference>
<keyword evidence="2" id="KW-0460">Magnesium</keyword>
<gene>
    <name evidence="5" type="ORF">J5N97_026975</name>
</gene>
<comment type="function">
    <text evidence="2">Magnesium transporter that may mediate the influx of magnesium.</text>
</comment>
<proteinExistence type="inferred from homology"/>
<reference evidence="5" key="2">
    <citation type="journal article" date="2022" name="Hortic Res">
        <title>The genome of Dioscorea zingiberensis sheds light on the biosynthesis, origin and evolution of the medicinally important diosgenin saponins.</title>
        <authorList>
            <person name="Li Y."/>
            <person name="Tan C."/>
            <person name="Li Z."/>
            <person name="Guo J."/>
            <person name="Li S."/>
            <person name="Chen X."/>
            <person name="Wang C."/>
            <person name="Dai X."/>
            <person name="Yang H."/>
            <person name="Song W."/>
            <person name="Hou L."/>
            <person name="Xu J."/>
            <person name="Tong Z."/>
            <person name="Xu A."/>
            <person name="Yuan X."/>
            <person name="Wang W."/>
            <person name="Yang Q."/>
            <person name="Chen L."/>
            <person name="Sun Z."/>
            <person name="Wang K."/>
            <person name="Pan B."/>
            <person name="Chen J."/>
            <person name="Bao Y."/>
            <person name="Liu F."/>
            <person name="Qi X."/>
            <person name="Gang D.R."/>
            <person name="Wen J."/>
            <person name="Li J."/>
        </authorList>
    </citation>
    <scope>NUCLEOTIDE SEQUENCE</scope>
    <source>
        <strain evidence="5">Dzin_1.0</strain>
    </source>
</reference>
<dbReference type="PANTHER" id="PTHR13890:SF2">
    <property type="entry name" value="MAGNESIUM TRANSPORTER MRS2-4-RELATED"/>
    <property type="match status" value="1"/>
</dbReference>
<evidence type="ECO:0000256" key="1">
    <source>
        <dbReference type="ARBA" id="ARBA00007535"/>
    </source>
</evidence>
<keyword evidence="2" id="KW-0472">Membrane</keyword>
<comment type="similarity">
    <text evidence="1 2">Belongs to the CorA metal ion transporter (MIT) (TC 1.A.35.5) family.</text>
</comment>
<feature type="transmembrane region" description="Helical" evidence="2">
    <location>
        <begin position="305"/>
        <end position="326"/>
    </location>
</feature>
<sequence>MAKRTSKKSSSLPLEKVSDAKEDADTSSSLLLPPAAPVRDGVDRVGDAASASGCKKKGSSRLWMRFLKDGNSRDKAIIINLEFIKAIVTAEEVLILDPLCQEVLPFVEQLKWALCKSQARIDDHSPVEVLEIAMEVVCTFLNSNVADLERDAYPLLNELVTNVSRKNLEHVRNLKSKVTRLLARVQKVRDEIDHLLDDDENMAQLYLTRKQHLNQQYETLASAGASNSIIVFVGSNIHQSESNISSMHTYEINVEDLEMLLEAYFVSLDGTRNKILRVREYIDDTEDYVYIQLDNQRNELIQLQVILGIVMFSIAVDTMLAGAFAMNIPCSLYDIPHIFTSFVISITVASFLLGLLVLGYAKSRKLLGS</sequence>
<keyword evidence="2" id="KW-0406">Ion transport</keyword>
<name>A0A9D5H7C1_9LILI</name>
<feature type="coiled-coil region" evidence="3">
    <location>
        <begin position="171"/>
        <end position="198"/>
    </location>
</feature>
<feature type="region of interest" description="Disordered" evidence="4">
    <location>
        <begin position="1"/>
        <end position="35"/>
    </location>
</feature>
<accession>A0A9D5H7C1</accession>
<feature type="transmembrane region" description="Helical" evidence="2">
    <location>
        <begin position="338"/>
        <end position="361"/>
    </location>
</feature>
<keyword evidence="3" id="KW-0175">Coiled coil</keyword>
<keyword evidence="6" id="KW-1185">Reference proteome</keyword>
<reference evidence="5" key="1">
    <citation type="submission" date="2021-03" db="EMBL/GenBank/DDBJ databases">
        <authorList>
            <person name="Li Z."/>
            <person name="Yang C."/>
        </authorList>
    </citation>
    <scope>NUCLEOTIDE SEQUENCE</scope>
    <source>
        <strain evidence="5">Dzin_1.0</strain>
        <tissue evidence="5">Leaf</tissue>
    </source>
</reference>
<protein>
    <recommendedName>
        <fullName evidence="2">Magnesium transporter</fullName>
    </recommendedName>
</protein>
<comment type="subcellular location">
    <subcellularLocation>
        <location evidence="2">Membrane</location>
        <topology evidence="2">Multi-pass membrane protein</topology>
    </subcellularLocation>
</comment>
<dbReference type="EMBL" id="JAGGNH010000008">
    <property type="protein sequence ID" value="KAJ0965837.1"/>
    <property type="molecule type" value="Genomic_DNA"/>
</dbReference>
<dbReference type="AlphaFoldDB" id="A0A9D5H7C1"/>
<dbReference type="Pfam" id="PF22099">
    <property type="entry name" value="MRS2-like"/>
    <property type="match status" value="1"/>
</dbReference>
<keyword evidence="2" id="KW-0812">Transmembrane</keyword>
<organism evidence="5 6">
    <name type="scientific">Dioscorea zingiberensis</name>
    <dbReference type="NCBI Taxonomy" id="325984"/>
    <lineage>
        <taxon>Eukaryota</taxon>
        <taxon>Viridiplantae</taxon>
        <taxon>Streptophyta</taxon>
        <taxon>Embryophyta</taxon>
        <taxon>Tracheophyta</taxon>
        <taxon>Spermatophyta</taxon>
        <taxon>Magnoliopsida</taxon>
        <taxon>Liliopsida</taxon>
        <taxon>Dioscoreales</taxon>
        <taxon>Dioscoreaceae</taxon>
        <taxon>Dioscorea</taxon>
    </lineage>
</organism>
<evidence type="ECO:0000256" key="3">
    <source>
        <dbReference type="SAM" id="Coils"/>
    </source>
</evidence>
<keyword evidence="2" id="KW-1133">Transmembrane helix</keyword>
<dbReference type="CDD" id="cd12823">
    <property type="entry name" value="Mrs2_Mfm1p-like"/>
    <property type="match status" value="1"/>
</dbReference>
<evidence type="ECO:0000256" key="2">
    <source>
        <dbReference type="RuleBase" id="RU366041"/>
    </source>
</evidence>
<dbReference type="GO" id="GO:0015095">
    <property type="term" value="F:magnesium ion transmembrane transporter activity"/>
    <property type="evidence" value="ECO:0007669"/>
    <property type="project" value="TreeGrafter"/>
</dbReference>
<dbReference type="OrthoDB" id="10251508at2759"/>
<evidence type="ECO:0000313" key="5">
    <source>
        <dbReference type="EMBL" id="KAJ0965837.1"/>
    </source>
</evidence>
<dbReference type="Gene3D" id="1.20.58.340">
    <property type="entry name" value="Magnesium transport protein CorA, transmembrane region"/>
    <property type="match status" value="1"/>
</dbReference>